<dbReference type="GO" id="GO:0005096">
    <property type="term" value="F:GTPase activator activity"/>
    <property type="evidence" value="ECO:0007669"/>
    <property type="project" value="UniProtKB-KW"/>
</dbReference>
<evidence type="ECO:0000256" key="5">
    <source>
        <dbReference type="ARBA" id="ARBA00022990"/>
    </source>
</evidence>
<dbReference type="STRING" id="188477.A0A3S1I1Y8"/>
<dbReference type="Gene3D" id="1.10.8.270">
    <property type="entry name" value="putative rabgap domain of human tbc1 domain family member 14 like domains"/>
    <property type="match status" value="1"/>
</dbReference>
<dbReference type="GO" id="GO:0005737">
    <property type="term" value="C:cytoplasm"/>
    <property type="evidence" value="ECO:0007669"/>
    <property type="project" value="UniProtKB-SubCell"/>
</dbReference>
<dbReference type="Gene3D" id="2.30.29.230">
    <property type="match status" value="1"/>
</dbReference>
<dbReference type="SMART" id="SM00164">
    <property type="entry name" value="TBC"/>
    <property type="match status" value="1"/>
</dbReference>
<organism evidence="12 13">
    <name type="scientific">Elysia chlorotica</name>
    <name type="common">Eastern emerald elysia</name>
    <name type="synonym">Sea slug</name>
    <dbReference type="NCBI Taxonomy" id="188477"/>
    <lineage>
        <taxon>Eukaryota</taxon>
        <taxon>Metazoa</taxon>
        <taxon>Spiralia</taxon>
        <taxon>Lophotrochozoa</taxon>
        <taxon>Mollusca</taxon>
        <taxon>Gastropoda</taxon>
        <taxon>Heterobranchia</taxon>
        <taxon>Euthyneura</taxon>
        <taxon>Panpulmonata</taxon>
        <taxon>Sacoglossa</taxon>
        <taxon>Placobranchoidea</taxon>
        <taxon>Plakobranchidae</taxon>
        <taxon>Elysia</taxon>
    </lineage>
</organism>
<accession>A0A3S1I1Y8</accession>
<keyword evidence="13" id="KW-1185">Reference proteome</keyword>
<dbReference type="Pfam" id="PF00566">
    <property type="entry name" value="RabGAP-TBC"/>
    <property type="match status" value="1"/>
</dbReference>
<evidence type="ECO:0000256" key="7">
    <source>
        <dbReference type="ARBA" id="ARBA00065268"/>
    </source>
</evidence>
<gene>
    <name evidence="12" type="ORF">EGW08_001609</name>
</gene>
<feature type="domain" description="Rab-GAP TBC" evidence="11">
    <location>
        <begin position="307"/>
        <end position="517"/>
    </location>
</feature>
<evidence type="ECO:0000256" key="2">
    <source>
        <dbReference type="ARBA" id="ARBA00022468"/>
    </source>
</evidence>
<protein>
    <recommendedName>
        <fullName evidence="8">TBC1 domain family member 15</fullName>
    </recommendedName>
    <alternativeName>
        <fullName evidence="9">GTPase-activating protein RAB7</fullName>
    </alternativeName>
</protein>
<dbReference type="OrthoDB" id="10264062at2759"/>
<comment type="subunit">
    <text evidence="7">Interacts with non-phosphorylated form of RAB8A; phosphorylation of RAB8A at 'Thr-72' disrupts this interaction. Interacts with ARMC12.</text>
</comment>
<proteinExistence type="predicted"/>
<keyword evidence="5" id="KW-0007">Acetylation</keyword>
<evidence type="ECO:0000256" key="3">
    <source>
        <dbReference type="ARBA" id="ARBA00022490"/>
    </source>
</evidence>
<evidence type="ECO:0000256" key="6">
    <source>
        <dbReference type="ARBA" id="ARBA00055283"/>
    </source>
</evidence>
<dbReference type="AlphaFoldDB" id="A0A3S1I1Y8"/>
<evidence type="ECO:0000256" key="10">
    <source>
        <dbReference type="SAM" id="MobiDB-lite"/>
    </source>
</evidence>
<dbReference type="SUPFAM" id="SSF47923">
    <property type="entry name" value="Ypt/Rab-GAP domain of gyp1p"/>
    <property type="match status" value="2"/>
</dbReference>
<evidence type="ECO:0000256" key="9">
    <source>
        <dbReference type="ARBA" id="ARBA00082539"/>
    </source>
</evidence>
<reference evidence="12 13" key="1">
    <citation type="submission" date="2019-01" db="EMBL/GenBank/DDBJ databases">
        <title>A draft genome assembly of the solar-powered sea slug Elysia chlorotica.</title>
        <authorList>
            <person name="Cai H."/>
            <person name="Li Q."/>
            <person name="Fang X."/>
            <person name="Li J."/>
            <person name="Curtis N.E."/>
            <person name="Altenburger A."/>
            <person name="Shibata T."/>
            <person name="Feng M."/>
            <person name="Maeda T."/>
            <person name="Schwartz J.A."/>
            <person name="Shigenobu S."/>
            <person name="Lundholm N."/>
            <person name="Nishiyama T."/>
            <person name="Yang H."/>
            <person name="Hasebe M."/>
            <person name="Li S."/>
            <person name="Pierce S.K."/>
            <person name="Wang J."/>
        </authorList>
    </citation>
    <scope>NUCLEOTIDE SEQUENCE [LARGE SCALE GENOMIC DNA]</scope>
    <source>
        <strain evidence="12">EC2010</strain>
        <tissue evidence="12">Whole organism of an adult</tissue>
    </source>
</reference>
<dbReference type="InterPro" id="IPR035969">
    <property type="entry name" value="Rab-GAP_TBC_sf"/>
</dbReference>
<name>A0A3S1I1Y8_ELYCH</name>
<comment type="subcellular location">
    <subcellularLocation>
        <location evidence="1">Cytoplasm</location>
    </subcellularLocation>
</comment>
<keyword evidence="4" id="KW-0597">Phosphoprotein</keyword>
<evidence type="ECO:0000313" key="12">
    <source>
        <dbReference type="EMBL" id="RUS90612.1"/>
    </source>
</evidence>
<dbReference type="Proteomes" id="UP000271974">
    <property type="component" value="Unassembled WGS sequence"/>
</dbReference>
<keyword evidence="3" id="KW-0963">Cytoplasm</keyword>
<evidence type="ECO:0000259" key="11">
    <source>
        <dbReference type="PROSITE" id="PS50086"/>
    </source>
</evidence>
<dbReference type="InterPro" id="IPR000195">
    <property type="entry name" value="Rab-GAP-TBC_dom"/>
</dbReference>
<evidence type="ECO:0000256" key="8">
    <source>
        <dbReference type="ARBA" id="ARBA00067480"/>
    </source>
</evidence>
<keyword evidence="2" id="KW-0343">GTPase activation</keyword>
<dbReference type="FunFam" id="1.10.8.270:FF:000005">
    <property type="entry name" value="TBC1 domain family member 15"/>
    <property type="match status" value="1"/>
</dbReference>
<feature type="compositionally biased region" description="Gly residues" evidence="10">
    <location>
        <begin position="673"/>
        <end position="684"/>
    </location>
</feature>
<dbReference type="PANTHER" id="PTHR22957:SF645">
    <property type="entry name" value="LD27216P"/>
    <property type="match status" value="1"/>
</dbReference>
<evidence type="ECO:0000313" key="13">
    <source>
        <dbReference type="Proteomes" id="UP000271974"/>
    </source>
</evidence>
<sequence length="696" mass="78860">MAFQNQVLFAKDSVYVHINVQDTKDKDAHIAGRVFFLNKPEGYFVEWKAEDVLNLETTSEEWDVINYKNDRDGDSVSMNAKMDARRKYNISFDILDLKSFKRSAPNHGWAYIIFILKDGTTFPALHFHNGGSKALLKELENFIYIRRSPNDPRLFLVKDHDPEQLSQSINELSLFTDSSGAYVQNFVNDSKHGLSKKFIKSPYTTTLGGFSKVTNFLRDVLMTPENNQHLTRPQSEVAELLHDDIPGMEISQLDEPGFEMITKTKLPARPAVKRGDPLSSPQWNAFFDAEGKISKVEDLKDIIFRGGVDPAIRAEVWKFLLGFYDWDSCSKKRTDQRKRKVDEYFRMKLQWKTISAEQEKRFSLLKERRGLIDKDVMRTDRTHKFFAGDKNPNLQVLYDILMTYCMYNFDLGYVQGMSDILSPILVVMENEVDAFWCFAGAMERVCHNFEMDQNGMKVQLSQIHKLMQIQDPELCAYLEAHDSGNFYFCFRWILIVFKREFHFHEIQRLWEVIWTDRPCSNFHLIISLAILESEKSTLLENKFGFTEILKHINDISLSIPLEETLRKAEGIFLQLRDYKKLPVSLKEILGLHPPAHLPASQSMENSVFLGSASNSAPPPQPVDCPTLVAAAPTKGVSRSASGGDLARGAGGAACSANVARSVGMSARYGGGARQNNGAGGGGSNSGATDDVQKVFT</sequence>
<evidence type="ECO:0000256" key="4">
    <source>
        <dbReference type="ARBA" id="ARBA00022553"/>
    </source>
</evidence>
<evidence type="ECO:0000256" key="1">
    <source>
        <dbReference type="ARBA" id="ARBA00004496"/>
    </source>
</evidence>
<dbReference type="PANTHER" id="PTHR22957">
    <property type="entry name" value="TBC1 DOMAIN FAMILY MEMBER GTPASE-ACTIVATING PROTEIN"/>
    <property type="match status" value="1"/>
</dbReference>
<dbReference type="InterPro" id="IPR021935">
    <property type="entry name" value="SGSM1/2_RBD"/>
</dbReference>
<dbReference type="Pfam" id="PF12068">
    <property type="entry name" value="PH_RBD"/>
    <property type="match status" value="1"/>
</dbReference>
<dbReference type="FunFam" id="1.10.472.80:FF:000005">
    <property type="entry name" value="TBC1 domain family member 15"/>
    <property type="match status" value="1"/>
</dbReference>
<dbReference type="Gene3D" id="1.10.472.80">
    <property type="entry name" value="Ypt/Rab-GAP domain of gyp1p, domain 3"/>
    <property type="match status" value="1"/>
</dbReference>
<comment type="function">
    <text evidence="6">Acts as a GTPase activating protein for RAB7A. Does not act on RAB4, RAB5 or RAB6.</text>
</comment>
<comment type="caution">
    <text evidence="12">The sequence shown here is derived from an EMBL/GenBank/DDBJ whole genome shotgun (WGS) entry which is preliminary data.</text>
</comment>
<feature type="region of interest" description="Disordered" evidence="10">
    <location>
        <begin position="673"/>
        <end position="696"/>
    </location>
</feature>
<dbReference type="EMBL" id="RQTK01000028">
    <property type="protein sequence ID" value="RUS90612.1"/>
    <property type="molecule type" value="Genomic_DNA"/>
</dbReference>
<dbReference type="PROSITE" id="PS50086">
    <property type="entry name" value="TBC_RABGAP"/>
    <property type="match status" value="1"/>
</dbReference>